<dbReference type="AlphaFoldDB" id="A0A9P4J3N4"/>
<feature type="transmembrane region" description="Helical" evidence="7">
    <location>
        <begin position="54"/>
        <end position="79"/>
    </location>
</feature>
<keyword evidence="4 7" id="KW-0472">Membrane</keyword>
<accession>A0A9P4J3N4</accession>
<evidence type="ECO:0000259" key="8">
    <source>
        <dbReference type="Pfam" id="PF20684"/>
    </source>
</evidence>
<sequence length="381" mass="41541">MSTTAVHPSATAAIGGKGPVVLAVTWITTAIAVIAVALRAYAASHTNGKWRWDFLWACACIFFGVAASIACTIAVFQGLGNHVMNLVTLGRQTGEGFNYIWRTVHWLWIGIFIGLVATTFAKYSMIALMLQVQGPAAKKRRIALYALGVLFTIVNLIQIILSYLQCRPIEKLWNRAMPGQCNGGAIATNWSIFQGSVGAFADFVLALWPVGIAWNLQTTRRVKIMFCALMGVGMLPAIVSGYRVTHIPAPSTSKDITLEFGDFIVLCVVEFYAIVILTSIPVLRPLFLRIFYGIKTATGSKTGTRTKLTAGNGTSHHATRNNKTAPHSSVLDVEKDSSTENLNSRDHVAMNIMVSKAYAVSEDISEVPREPPRAYQTSPRF</sequence>
<evidence type="ECO:0000256" key="5">
    <source>
        <dbReference type="ARBA" id="ARBA00038359"/>
    </source>
</evidence>
<evidence type="ECO:0000313" key="9">
    <source>
        <dbReference type="EMBL" id="KAF2153936.1"/>
    </source>
</evidence>
<dbReference type="InterPro" id="IPR052337">
    <property type="entry name" value="SAT4-like"/>
</dbReference>
<name>A0A9P4J3N4_9PEZI</name>
<reference evidence="9" key="1">
    <citation type="journal article" date="2020" name="Stud. Mycol.">
        <title>101 Dothideomycetes genomes: a test case for predicting lifestyles and emergence of pathogens.</title>
        <authorList>
            <person name="Haridas S."/>
            <person name="Albert R."/>
            <person name="Binder M."/>
            <person name="Bloem J."/>
            <person name="Labutti K."/>
            <person name="Salamov A."/>
            <person name="Andreopoulos B."/>
            <person name="Baker S."/>
            <person name="Barry K."/>
            <person name="Bills G."/>
            <person name="Bluhm B."/>
            <person name="Cannon C."/>
            <person name="Castanera R."/>
            <person name="Culley D."/>
            <person name="Daum C."/>
            <person name="Ezra D."/>
            <person name="Gonzalez J."/>
            <person name="Henrissat B."/>
            <person name="Kuo A."/>
            <person name="Liang C."/>
            <person name="Lipzen A."/>
            <person name="Lutzoni F."/>
            <person name="Magnuson J."/>
            <person name="Mondo S."/>
            <person name="Nolan M."/>
            <person name="Ohm R."/>
            <person name="Pangilinan J."/>
            <person name="Park H.-J."/>
            <person name="Ramirez L."/>
            <person name="Alfaro M."/>
            <person name="Sun H."/>
            <person name="Tritt A."/>
            <person name="Yoshinaga Y."/>
            <person name="Zwiers L.-H."/>
            <person name="Turgeon B."/>
            <person name="Goodwin S."/>
            <person name="Spatafora J."/>
            <person name="Crous P."/>
            <person name="Grigoriev I."/>
        </authorList>
    </citation>
    <scope>NUCLEOTIDE SEQUENCE</scope>
    <source>
        <strain evidence="9">CBS 260.36</strain>
    </source>
</reference>
<evidence type="ECO:0000256" key="2">
    <source>
        <dbReference type="ARBA" id="ARBA00022692"/>
    </source>
</evidence>
<keyword evidence="3 7" id="KW-1133">Transmembrane helix</keyword>
<feature type="transmembrane region" description="Helical" evidence="7">
    <location>
        <begin position="142"/>
        <end position="164"/>
    </location>
</feature>
<evidence type="ECO:0000256" key="4">
    <source>
        <dbReference type="ARBA" id="ARBA00023136"/>
    </source>
</evidence>
<dbReference type="PANTHER" id="PTHR33048">
    <property type="entry name" value="PTH11-LIKE INTEGRAL MEMBRANE PROTEIN (AFU_ORTHOLOGUE AFUA_5G11245)"/>
    <property type="match status" value="1"/>
</dbReference>
<keyword evidence="10" id="KW-1185">Reference proteome</keyword>
<evidence type="ECO:0000256" key="6">
    <source>
        <dbReference type="SAM" id="MobiDB-lite"/>
    </source>
</evidence>
<protein>
    <recommendedName>
        <fullName evidence="8">Rhodopsin domain-containing protein</fullName>
    </recommendedName>
</protein>
<feature type="transmembrane region" description="Helical" evidence="7">
    <location>
        <begin position="99"/>
        <end position="121"/>
    </location>
</feature>
<evidence type="ECO:0000256" key="3">
    <source>
        <dbReference type="ARBA" id="ARBA00022989"/>
    </source>
</evidence>
<dbReference type="EMBL" id="ML996084">
    <property type="protein sequence ID" value="KAF2153936.1"/>
    <property type="molecule type" value="Genomic_DNA"/>
</dbReference>
<gene>
    <name evidence="9" type="ORF">K461DRAFT_276996</name>
</gene>
<dbReference type="GO" id="GO:0016020">
    <property type="term" value="C:membrane"/>
    <property type="evidence" value="ECO:0007669"/>
    <property type="project" value="UniProtKB-SubCell"/>
</dbReference>
<comment type="caution">
    <text evidence="9">The sequence shown here is derived from an EMBL/GenBank/DDBJ whole genome shotgun (WGS) entry which is preliminary data.</text>
</comment>
<comment type="similarity">
    <text evidence="5">Belongs to the SAT4 family.</text>
</comment>
<proteinExistence type="inferred from homology"/>
<keyword evidence="2 7" id="KW-0812">Transmembrane</keyword>
<dbReference type="PANTHER" id="PTHR33048:SF47">
    <property type="entry name" value="INTEGRAL MEMBRANE PROTEIN-RELATED"/>
    <property type="match status" value="1"/>
</dbReference>
<dbReference type="OrthoDB" id="3934549at2759"/>
<feature type="transmembrane region" description="Helical" evidence="7">
    <location>
        <begin position="192"/>
        <end position="212"/>
    </location>
</feature>
<feature type="transmembrane region" description="Helical" evidence="7">
    <location>
        <begin position="20"/>
        <end position="42"/>
    </location>
</feature>
<dbReference type="Pfam" id="PF20684">
    <property type="entry name" value="Fung_rhodopsin"/>
    <property type="match status" value="1"/>
</dbReference>
<dbReference type="InterPro" id="IPR049326">
    <property type="entry name" value="Rhodopsin_dom_fungi"/>
</dbReference>
<feature type="region of interest" description="Disordered" evidence="6">
    <location>
        <begin position="302"/>
        <end position="342"/>
    </location>
</feature>
<dbReference type="Proteomes" id="UP000799439">
    <property type="component" value="Unassembled WGS sequence"/>
</dbReference>
<feature type="compositionally biased region" description="Polar residues" evidence="6">
    <location>
        <begin position="302"/>
        <end position="327"/>
    </location>
</feature>
<evidence type="ECO:0000256" key="7">
    <source>
        <dbReference type="SAM" id="Phobius"/>
    </source>
</evidence>
<feature type="transmembrane region" description="Helical" evidence="7">
    <location>
        <begin position="224"/>
        <end position="243"/>
    </location>
</feature>
<comment type="subcellular location">
    <subcellularLocation>
        <location evidence="1">Membrane</location>
        <topology evidence="1">Multi-pass membrane protein</topology>
    </subcellularLocation>
</comment>
<organism evidence="9 10">
    <name type="scientific">Myriangium duriaei CBS 260.36</name>
    <dbReference type="NCBI Taxonomy" id="1168546"/>
    <lineage>
        <taxon>Eukaryota</taxon>
        <taxon>Fungi</taxon>
        <taxon>Dikarya</taxon>
        <taxon>Ascomycota</taxon>
        <taxon>Pezizomycotina</taxon>
        <taxon>Dothideomycetes</taxon>
        <taxon>Dothideomycetidae</taxon>
        <taxon>Myriangiales</taxon>
        <taxon>Myriangiaceae</taxon>
        <taxon>Myriangium</taxon>
    </lineage>
</organism>
<feature type="transmembrane region" description="Helical" evidence="7">
    <location>
        <begin position="263"/>
        <end position="283"/>
    </location>
</feature>
<evidence type="ECO:0000256" key="1">
    <source>
        <dbReference type="ARBA" id="ARBA00004141"/>
    </source>
</evidence>
<evidence type="ECO:0000313" key="10">
    <source>
        <dbReference type="Proteomes" id="UP000799439"/>
    </source>
</evidence>
<feature type="compositionally biased region" description="Basic and acidic residues" evidence="6">
    <location>
        <begin position="332"/>
        <end position="342"/>
    </location>
</feature>
<feature type="domain" description="Rhodopsin" evidence="8">
    <location>
        <begin position="38"/>
        <end position="287"/>
    </location>
</feature>